<organism evidence="1 2">
    <name type="scientific">Nocardia vinacea</name>
    <dbReference type="NCBI Taxonomy" id="96468"/>
    <lineage>
        <taxon>Bacteria</taxon>
        <taxon>Bacillati</taxon>
        <taxon>Actinomycetota</taxon>
        <taxon>Actinomycetes</taxon>
        <taxon>Mycobacteriales</taxon>
        <taxon>Nocardiaceae</taxon>
        <taxon>Nocardia</taxon>
    </lineage>
</organism>
<gene>
    <name evidence="1" type="ORF">OG563_45765</name>
</gene>
<dbReference type="Proteomes" id="UP001432062">
    <property type="component" value="Chromosome"/>
</dbReference>
<dbReference type="EMBL" id="CP109441">
    <property type="protein sequence ID" value="WUV46288.1"/>
    <property type="molecule type" value="Genomic_DNA"/>
</dbReference>
<protein>
    <submittedName>
        <fullName evidence="1">Uncharacterized protein</fullName>
    </submittedName>
</protein>
<name>A0ABZ1YT56_9NOCA</name>
<dbReference type="RefSeq" id="WP_329409911.1">
    <property type="nucleotide sequence ID" value="NZ_CP109441.1"/>
</dbReference>
<evidence type="ECO:0000313" key="1">
    <source>
        <dbReference type="EMBL" id="WUV46288.1"/>
    </source>
</evidence>
<proteinExistence type="predicted"/>
<keyword evidence="2" id="KW-1185">Reference proteome</keyword>
<accession>A0ABZ1YT56</accession>
<sequence>MTSAIVARVAEIAEPRAELRQTRAVVDALKIQHAQLLAERP</sequence>
<evidence type="ECO:0000313" key="2">
    <source>
        <dbReference type="Proteomes" id="UP001432062"/>
    </source>
</evidence>
<reference evidence="1" key="1">
    <citation type="submission" date="2022-10" db="EMBL/GenBank/DDBJ databases">
        <title>The complete genomes of actinobacterial strains from the NBC collection.</title>
        <authorList>
            <person name="Joergensen T.S."/>
            <person name="Alvarez Arevalo M."/>
            <person name="Sterndorff E.B."/>
            <person name="Faurdal D."/>
            <person name="Vuksanovic O."/>
            <person name="Mourched A.-S."/>
            <person name="Charusanti P."/>
            <person name="Shaw S."/>
            <person name="Blin K."/>
            <person name="Weber T."/>
        </authorList>
    </citation>
    <scope>NUCLEOTIDE SEQUENCE</scope>
    <source>
        <strain evidence="1">NBC_01482</strain>
    </source>
</reference>